<accession>A0AAU8JDR7</accession>
<name>A0AAU8JDR7_9CYAN</name>
<dbReference type="SUPFAM" id="SSF53335">
    <property type="entry name" value="S-adenosyl-L-methionine-dependent methyltransferases"/>
    <property type="match status" value="1"/>
</dbReference>
<reference evidence="2" key="1">
    <citation type="submission" date="2024-07" db="EMBL/GenBank/DDBJ databases">
        <authorList>
            <person name="Kim Y.J."/>
            <person name="Jeong J.Y."/>
        </authorList>
    </citation>
    <scope>NUCLEOTIDE SEQUENCE</scope>
    <source>
        <strain evidence="2">GIHE-MW2</strain>
    </source>
</reference>
<dbReference type="InterPro" id="IPR029063">
    <property type="entry name" value="SAM-dependent_MTases_sf"/>
</dbReference>
<organism evidence="2">
    <name type="scientific">Planktothricoides raciborskii GIHE-MW2</name>
    <dbReference type="NCBI Taxonomy" id="2792601"/>
    <lineage>
        <taxon>Bacteria</taxon>
        <taxon>Bacillati</taxon>
        <taxon>Cyanobacteriota</taxon>
        <taxon>Cyanophyceae</taxon>
        <taxon>Oscillatoriophycideae</taxon>
        <taxon>Oscillatoriales</taxon>
        <taxon>Oscillatoriaceae</taxon>
        <taxon>Planktothricoides</taxon>
    </lineage>
</organism>
<dbReference type="Gene3D" id="3.40.50.150">
    <property type="entry name" value="Vaccinia Virus protein VP39"/>
    <property type="match status" value="1"/>
</dbReference>
<dbReference type="GO" id="GO:0016020">
    <property type="term" value="C:membrane"/>
    <property type="evidence" value="ECO:0007669"/>
    <property type="project" value="InterPro"/>
</dbReference>
<proteinExistence type="predicted"/>
<protein>
    <submittedName>
        <fullName evidence="2">Methyltransferase domain-containing protein</fullName>
    </submittedName>
</protein>
<dbReference type="InterPro" id="IPR041698">
    <property type="entry name" value="Methyltransf_25"/>
</dbReference>
<dbReference type="InterPro" id="IPR005331">
    <property type="entry name" value="Sulfotransferase"/>
</dbReference>
<dbReference type="InterPro" id="IPR027417">
    <property type="entry name" value="P-loop_NTPase"/>
</dbReference>
<dbReference type="EMBL" id="CP159837">
    <property type="protein sequence ID" value="XCM36447.1"/>
    <property type="molecule type" value="Genomic_DNA"/>
</dbReference>
<keyword evidence="2" id="KW-0489">Methyltransferase</keyword>
<gene>
    <name evidence="2" type="ORF">ABWT76_005208</name>
</gene>
<evidence type="ECO:0000313" key="2">
    <source>
        <dbReference type="EMBL" id="XCM36447.1"/>
    </source>
</evidence>
<dbReference type="Pfam" id="PF03567">
    <property type="entry name" value="Sulfotransfer_2"/>
    <property type="match status" value="1"/>
</dbReference>
<keyword evidence="2" id="KW-0808">Transferase</keyword>
<dbReference type="Gene3D" id="3.40.50.300">
    <property type="entry name" value="P-loop containing nucleotide triphosphate hydrolases"/>
    <property type="match status" value="1"/>
</dbReference>
<dbReference type="CDD" id="cd02440">
    <property type="entry name" value="AdoMet_MTases"/>
    <property type="match status" value="1"/>
</dbReference>
<evidence type="ECO:0000259" key="1">
    <source>
        <dbReference type="Pfam" id="PF13649"/>
    </source>
</evidence>
<feature type="domain" description="Methyltransferase" evidence="1">
    <location>
        <begin position="327"/>
        <end position="419"/>
    </location>
</feature>
<dbReference type="GO" id="GO:0008168">
    <property type="term" value="F:methyltransferase activity"/>
    <property type="evidence" value="ECO:0007669"/>
    <property type="project" value="UniProtKB-KW"/>
</dbReference>
<dbReference type="AlphaFoldDB" id="A0AAU8JDR7"/>
<dbReference type="Pfam" id="PF13649">
    <property type="entry name" value="Methyltransf_25"/>
    <property type="match status" value="1"/>
</dbReference>
<dbReference type="RefSeq" id="WP_354635208.1">
    <property type="nucleotide sequence ID" value="NZ_CP159837.1"/>
</dbReference>
<dbReference type="SUPFAM" id="SSF52540">
    <property type="entry name" value="P-loop containing nucleoside triphosphate hydrolases"/>
    <property type="match status" value="1"/>
</dbReference>
<dbReference type="GO" id="GO:0008146">
    <property type="term" value="F:sulfotransferase activity"/>
    <property type="evidence" value="ECO:0007669"/>
    <property type="project" value="InterPro"/>
</dbReference>
<dbReference type="GO" id="GO:0032259">
    <property type="term" value="P:methylation"/>
    <property type="evidence" value="ECO:0007669"/>
    <property type="project" value="UniProtKB-KW"/>
</dbReference>
<sequence>MDNSTASASDSVEIISVHVPKTAGATFGHMILPQIYSLEKIFYDYESLPVEVLQDKITSKTKVIHGHFPAMKYQKAYPNAKIIVWLRNPINRLISWYYFWLTFPTNEPTSGKFHKYVVNNQIGFEEFIDLQDAQNGISRNYFQGINLENFQFIGIQEFFREDLRELQQLLNWPEVKVTPSNRNTYPDYEDLVRNIWSDRRLIGKIVSLNSADMELYQNALNLRAKRKGLSNSLQQYQVYLQESQQRSQFLHKIITDSDWFNLICESQHSEVYFNGIKLPKFPPAELQTQTTGASGERTLQEAFKFYQFCISECNTIGKPLSAESVLLDFGVGWGRIARFFLREVYTHNLFGLDISEHFISICKSSFKNSNFFKCNAYPPTELKANQFTHIVGYSVFSHLSEKACRLWMEEFHRVLQDDGVLILTTRASSFLNYCESLKQLNPTDHHSKVLSILFDDFGEARAAYNRGEFLHTNIYEVTGSAELNSEFYGETFIPEAYARQAYSDLFELVSFSLSSTFPIAIMVFKKIS</sequence>